<reference evidence="2" key="1">
    <citation type="submission" date="2020-03" db="EMBL/GenBank/DDBJ databases">
        <authorList>
            <person name="Weist P."/>
        </authorList>
    </citation>
    <scope>NUCLEOTIDE SEQUENCE</scope>
</reference>
<dbReference type="EMBL" id="CADEAL010004034">
    <property type="protein sequence ID" value="CAB1449944.1"/>
    <property type="molecule type" value="Genomic_DNA"/>
</dbReference>
<name>A0A9N7VH94_PLEPL</name>
<feature type="region of interest" description="Disordered" evidence="1">
    <location>
        <begin position="83"/>
        <end position="103"/>
    </location>
</feature>
<dbReference type="AlphaFoldDB" id="A0A9N7VH94"/>
<proteinExistence type="predicted"/>
<feature type="compositionally biased region" description="Basic and acidic residues" evidence="1">
    <location>
        <begin position="90"/>
        <end position="103"/>
    </location>
</feature>
<accession>A0A9N7VH94</accession>
<dbReference type="Proteomes" id="UP001153269">
    <property type="component" value="Unassembled WGS sequence"/>
</dbReference>
<comment type="caution">
    <text evidence="2">The sequence shown here is derived from an EMBL/GenBank/DDBJ whole genome shotgun (WGS) entry which is preliminary data.</text>
</comment>
<protein>
    <submittedName>
        <fullName evidence="2">Uncharacterized protein</fullName>
    </submittedName>
</protein>
<organism evidence="2 3">
    <name type="scientific">Pleuronectes platessa</name>
    <name type="common">European plaice</name>
    <dbReference type="NCBI Taxonomy" id="8262"/>
    <lineage>
        <taxon>Eukaryota</taxon>
        <taxon>Metazoa</taxon>
        <taxon>Chordata</taxon>
        <taxon>Craniata</taxon>
        <taxon>Vertebrata</taxon>
        <taxon>Euteleostomi</taxon>
        <taxon>Actinopterygii</taxon>
        <taxon>Neopterygii</taxon>
        <taxon>Teleostei</taxon>
        <taxon>Neoteleostei</taxon>
        <taxon>Acanthomorphata</taxon>
        <taxon>Carangaria</taxon>
        <taxon>Pleuronectiformes</taxon>
        <taxon>Pleuronectoidei</taxon>
        <taxon>Pleuronectidae</taxon>
        <taxon>Pleuronectes</taxon>
    </lineage>
</organism>
<evidence type="ECO:0000313" key="3">
    <source>
        <dbReference type="Proteomes" id="UP001153269"/>
    </source>
</evidence>
<sequence length="103" mass="11296">MPHGYVICFHAKHECLTFSELESCRAIALRTEETLCRGIACLCSKCTSTLTRHSDGDSDPAQGLQSRSVGESIVLQMPAQARATAVRGKQHSEERGGVRETKY</sequence>
<gene>
    <name evidence="2" type="ORF">PLEPLA_LOCUS37630</name>
</gene>
<evidence type="ECO:0000256" key="1">
    <source>
        <dbReference type="SAM" id="MobiDB-lite"/>
    </source>
</evidence>
<evidence type="ECO:0000313" key="2">
    <source>
        <dbReference type="EMBL" id="CAB1449944.1"/>
    </source>
</evidence>
<keyword evidence="3" id="KW-1185">Reference proteome</keyword>